<dbReference type="InterPro" id="IPR038967">
    <property type="entry name" value="Dsc4-like"/>
</dbReference>
<dbReference type="EMBL" id="MU853895">
    <property type="protein sequence ID" value="KAK3936061.1"/>
    <property type="molecule type" value="Genomic_DNA"/>
</dbReference>
<evidence type="ECO:0000313" key="3">
    <source>
        <dbReference type="EMBL" id="KAK3936061.1"/>
    </source>
</evidence>
<feature type="domain" description="DUF1746" evidence="2">
    <location>
        <begin position="64"/>
        <end position="179"/>
    </location>
</feature>
<evidence type="ECO:0000259" key="2">
    <source>
        <dbReference type="Pfam" id="PF08508"/>
    </source>
</evidence>
<dbReference type="InterPro" id="IPR013715">
    <property type="entry name" value="DUF1746"/>
</dbReference>
<organism evidence="3 4">
    <name type="scientific">Diplogelasinospora grovesii</name>
    <dbReference type="NCBI Taxonomy" id="303347"/>
    <lineage>
        <taxon>Eukaryota</taxon>
        <taxon>Fungi</taxon>
        <taxon>Dikarya</taxon>
        <taxon>Ascomycota</taxon>
        <taxon>Pezizomycotina</taxon>
        <taxon>Sordariomycetes</taxon>
        <taxon>Sordariomycetidae</taxon>
        <taxon>Sordariales</taxon>
        <taxon>Diplogelasinosporaceae</taxon>
        <taxon>Diplogelasinospora</taxon>
    </lineage>
</organism>
<dbReference type="GO" id="GO:0044695">
    <property type="term" value="C:Dsc E3 ubiquitin ligase complex"/>
    <property type="evidence" value="ECO:0007669"/>
    <property type="project" value="InterPro"/>
</dbReference>
<evidence type="ECO:0000313" key="4">
    <source>
        <dbReference type="Proteomes" id="UP001303473"/>
    </source>
</evidence>
<dbReference type="AlphaFoldDB" id="A0AAN6MYV2"/>
<comment type="caution">
    <text evidence="3">The sequence shown here is derived from an EMBL/GenBank/DDBJ whole genome shotgun (WGS) entry which is preliminary data.</text>
</comment>
<dbReference type="Pfam" id="PF08508">
    <property type="entry name" value="DUF1746"/>
    <property type="match status" value="1"/>
</dbReference>
<feature type="compositionally biased region" description="Basic and acidic residues" evidence="1">
    <location>
        <begin position="218"/>
        <end position="232"/>
    </location>
</feature>
<dbReference type="PANTHER" id="PTHR39405:SF1">
    <property type="entry name" value="DSC E3 UBIQUITIN LIGASE COMPLEX SUBUNIT 4"/>
    <property type="match status" value="1"/>
</dbReference>
<keyword evidence="4" id="KW-1185">Reference proteome</keyword>
<dbReference type="GO" id="GO:0005783">
    <property type="term" value="C:endoplasmic reticulum"/>
    <property type="evidence" value="ECO:0007669"/>
    <property type="project" value="TreeGrafter"/>
</dbReference>
<feature type="compositionally biased region" description="Basic and acidic residues" evidence="1">
    <location>
        <begin position="38"/>
        <end position="47"/>
    </location>
</feature>
<dbReference type="PANTHER" id="PTHR39405">
    <property type="entry name" value="DSC E3 UBIQUITIN LIGASE COMPLEX SUBUNIT 4"/>
    <property type="match status" value="1"/>
</dbReference>
<proteinExistence type="predicted"/>
<feature type="region of interest" description="Disordered" evidence="1">
    <location>
        <begin position="212"/>
        <end position="267"/>
    </location>
</feature>
<gene>
    <name evidence="3" type="ORF">QBC46DRAFT_395929</name>
</gene>
<dbReference type="Proteomes" id="UP001303473">
    <property type="component" value="Unassembled WGS sequence"/>
</dbReference>
<dbReference type="GO" id="GO:0032933">
    <property type="term" value="P:SREBP signaling pathway"/>
    <property type="evidence" value="ECO:0007669"/>
    <property type="project" value="InterPro"/>
</dbReference>
<feature type="region of interest" description="Disordered" evidence="1">
    <location>
        <begin position="23"/>
        <end position="47"/>
    </location>
</feature>
<evidence type="ECO:0000256" key="1">
    <source>
        <dbReference type="SAM" id="MobiDB-lite"/>
    </source>
</evidence>
<sequence>MSDDLNDPSSSSATWQQRAQLGDDLHDSLGETEESEDDGRKTREERRKAGMAQKLQFMSHLQKSLDMIVYAYLCTLYYMECSLPRFLVRVLPYHLFLSPKENAAHLLPAPSRPHVFAILVPNLFCIFLHLVLALPQAGETERGYLHGGIIVDIIGQKPPTSRLSLLYLDLVILAVQCLMLAVHQERDKLQKVVTPSLRTVASVIASAAEVGAAPTTTQDHDAEERGVLRDAATDDADGIELQPLSRRSRTQGGEEREDPLDNGHFQSREAPDLLDVMVSGNAILADFHVVHAIRTVGNDVENAAAYSLQTLGYTTATLAARAAMAAERRRRLGLQRR</sequence>
<name>A0AAN6MYV2_9PEZI</name>
<accession>A0AAN6MYV2</accession>
<protein>
    <submittedName>
        <fullName evidence="3">DSC E3 ubiquitin ligase complex subunit 4</fullName>
    </submittedName>
</protein>
<reference evidence="4" key="1">
    <citation type="journal article" date="2023" name="Mol. Phylogenet. Evol.">
        <title>Genome-scale phylogeny and comparative genomics of the fungal order Sordariales.</title>
        <authorList>
            <person name="Hensen N."/>
            <person name="Bonometti L."/>
            <person name="Westerberg I."/>
            <person name="Brannstrom I.O."/>
            <person name="Guillou S."/>
            <person name="Cros-Aarteil S."/>
            <person name="Calhoun S."/>
            <person name="Haridas S."/>
            <person name="Kuo A."/>
            <person name="Mondo S."/>
            <person name="Pangilinan J."/>
            <person name="Riley R."/>
            <person name="LaButti K."/>
            <person name="Andreopoulos B."/>
            <person name="Lipzen A."/>
            <person name="Chen C."/>
            <person name="Yan M."/>
            <person name="Daum C."/>
            <person name="Ng V."/>
            <person name="Clum A."/>
            <person name="Steindorff A."/>
            <person name="Ohm R.A."/>
            <person name="Martin F."/>
            <person name="Silar P."/>
            <person name="Natvig D.O."/>
            <person name="Lalanne C."/>
            <person name="Gautier V."/>
            <person name="Ament-Velasquez S.L."/>
            <person name="Kruys A."/>
            <person name="Hutchinson M.I."/>
            <person name="Powell A.J."/>
            <person name="Barry K."/>
            <person name="Miller A.N."/>
            <person name="Grigoriev I.V."/>
            <person name="Debuchy R."/>
            <person name="Gladieux P."/>
            <person name="Hiltunen Thoren M."/>
            <person name="Johannesson H."/>
        </authorList>
    </citation>
    <scope>NUCLEOTIDE SEQUENCE [LARGE SCALE GENOMIC DNA]</scope>
    <source>
        <strain evidence="4">CBS 340.73</strain>
    </source>
</reference>